<dbReference type="AlphaFoldDB" id="A0A6I3QSF8"/>
<dbReference type="SUPFAM" id="SSF53756">
    <property type="entry name" value="UDP-Glycosyltransferase/glycogen phosphorylase"/>
    <property type="match status" value="1"/>
</dbReference>
<evidence type="ECO:0000313" key="3">
    <source>
        <dbReference type="EMBL" id="MTS53147.1"/>
    </source>
</evidence>
<dbReference type="Gene3D" id="3.40.50.2000">
    <property type="entry name" value="Glycogen Phosphorylase B"/>
    <property type="match status" value="2"/>
</dbReference>
<proteinExistence type="predicted"/>
<evidence type="ECO:0000313" key="4">
    <source>
        <dbReference type="Proteomes" id="UP000449193"/>
    </source>
</evidence>
<sequence>MVICAISAWTIGSPGQIMVRALESASRRGHEVHVFAQKKDGYDASWIPNYHRVGSELGLRIHVRLTNDTGLHGCFSFFSTLRLIRELERINPDVIHLHNLHGWFLNLPLFFWWIKRRKSASVIWTLHDCWSFTGHCPHFIAEHCDRWMTGCHTCPRYREYPASRVDQSRLMWKIKRRCFTGVEDLTIVTPSAWLAALVERSFLKQYPVRVINNGIDLGVFRPTQSSFRQKYNLEGKYLILGVSFSWGYKKGMDVFLELRQKLDESHAIVLVGFEGDEMSENGIVVIPKTDSKEELAEIYSAADVFVNPTREDNFPTVNMEALACGTPVITFPTGGSPEIIDSTCGIVTKEQTVDSVMEAILQMRQEKERYTETMCCRRAKQFDQKNCYESYVALYEDVLKNG</sequence>
<dbReference type="InterPro" id="IPR050194">
    <property type="entry name" value="Glycosyltransferase_grp1"/>
</dbReference>
<evidence type="ECO:0000259" key="1">
    <source>
        <dbReference type="Pfam" id="PF13439"/>
    </source>
</evidence>
<reference evidence="4 5" key="1">
    <citation type="journal article" date="2019" name="Nat. Med.">
        <title>A library of human gut bacterial isolates paired with longitudinal multiomics data enables mechanistic microbiome research.</title>
        <authorList>
            <person name="Poyet M."/>
            <person name="Groussin M."/>
            <person name="Gibbons S.M."/>
            <person name="Avila-Pacheco J."/>
            <person name="Jiang X."/>
            <person name="Kearney S.M."/>
            <person name="Perrotta A.R."/>
            <person name="Berdy B."/>
            <person name="Zhao S."/>
            <person name="Lieberman T.D."/>
            <person name="Swanson P.K."/>
            <person name="Smith M."/>
            <person name="Roesemann S."/>
            <person name="Alexander J.E."/>
            <person name="Rich S.A."/>
            <person name="Livny J."/>
            <person name="Vlamakis H."/>
            <person name="Clish C."/>
            <person name="Bullock K."/>
            <person name="Deik A."/>
            <person name="Scott J."/>
            <person name="Pierce K.A."/>
            <person name="Xavier R.J."/>
            <person name="Alm E.J."/>
        </authorList>
    </citation>
    <scope>NUCLEOTIDE SEQUENCE [LARGE SCALE GENOMIC DNA]</scope>
    <source>
        <strain evidence="2 5">BIOML-A4</strain>
        <strain evidence="3 4">BIOML-A7</strain>
    </source>
</reference>
<dbReference type="GO" id="GO:0016757">
    <property type="term" value="F:glycosyltransferase activity"/>
    <property type="evidence" value="ECO:0007669"/>
    <property type="project" value="TreeGrafter"/>
</dbReference>
<dbReference type="PANTHER" id="PTHR45947">
    <property type="entry name" value="SULFOQUINOVOSYL TRANSFERASE SQD2"/>
    <property type="match status" value="1"/>
</dbReference>
<gene>
    <name evidence="3" type="ORF">GMD52_16650</name>
    <name evidence="2" type="ORF">GMD59_15715</name>
</gene>
<evidence type="ECO:0000313" key="2">
    <source>
        <dbReference type="EMBL" id="MTS28721.1"/>
    </source>
</evidence>
<evidence type="ECO:0000313" key="5">
    <source>
        <dbReference type="Proteomes" id="UP000472755"/>
    </source>
</evidence>
<keyword evidence="3" id="KW-0808">Transferase</keyword>
<dbReference type="Pfam" id="PF13692">
    <property type="entry name" value="Glyco_trans_1_4"/>
    <property type="match status" value="1"/>
</dbReference>
<name>A0A6I3QSF8_9FIRM</name>
<comment type="caution">
    <text evidence="3">The sequence shown here is derived from an EMBL/GenBank/DDBJ whole genome shotgun (WGS) entry which is preliminary data.</text>
</comment>
<dbReference type="Proteomes" id="UP000472755">
    <property type="component" value="Unassembled WGS sequence"/>
</dbReference>
<dbReference type="Pfam" id="PF13439">
    <property type="entry name" value="Glyco_transf_4"/>
    <property type="match status" value="1"/>
</dbReference>
<feature type="domain" description="Glycosyltransferase subfamily 4-like N-terminal" evidence="1">
    <location>
        <begin position="23"/>
        <end position="217"/>
    </location>
</feature>
<dbReference type="InterPro" id="IPR028098">
    <property type="entry name" value="Glyco_trans_4-like_N"/>
</dbReference>
<dbReference type="EMBL" id="WMZR01000037">
    <property type="protein sequence ID" value="MTS53147.1"/>
    <property type="molecule type" value="Genomic_DNA"/>
</dbReference>
<dbReference type="PANTHER" id="PTHR45947:SF13">
    <property type="entry name" value="TRANSFERASE"/>
    <property type="match status" value="1"/>
</dbReference>
<dbReference type="RefSeq" id="WP_117473280.1">
    <property type="nucleotide sequence ID" value="NZ_WMZL01000030.1"/>
</dbReference>
<protein>
    <submittedName>
        <fullName evidence="3">Glycosyltransferase</fullName>
    </submittedName>
</protein>
<dbReference type="EMBL" id="WMZU01000035">
    <property type="protein sequence ID" value="MTS28721.1"/>
    <property type="molecule type" value="Genomic_DNA"/>
</dbReference>
<accession>A0A6I3QSF8</accession>
<organism evidence="3 4">
    <name type="scientific">Ruthenibacterium lactatiformans</name>
    <dbReference type="NCBI Taxonomy" id="1550024"/>
    <lineage>
        <taxon>Bacteria</taxon>
        <taxon>Bacillati</taxon>
        <taxon>Bacillota</taxon>
        <taxon>Clostridia</taxon>
        <taxon>Eubacteriales</taxon>
        <taxon>Oscillospiraceae</taxon>
        <taxon>Ruthenibacterium</taxon>
    </lineage>
</organism>
<dbReference type="Proteomes" id="UP000449193">
    <property type="component" value="Unassembled WGS sequence"/>
</dbReference>